<dbReference type="GO" id="GO:0010468">
    <property type="term" value="P:regulation of gene expression"/>
    <property type="evidence" value="ECO:0007669"/>
    <property type="project" value="TreeGrafter"/>
</dbReference>
<evidence type="ECO:0000256" key="6">
    <source>
        <dbReference type="ARBA" id="ARBA00022833"/>
    </source>
</evidence>
<dbReference type="FunFam" id="3.30.160.60:FF:000295">
    <property type="entry name" value="zinc finger protein 19"/>
    <property type="match status" value="1"/>
</dbReference>
<dbReference type="AlphaFoldDB" id="A0A8C4VJR7"/>
<evidence type="ECO:0000313" key="11">
    <source>
        <dbReference type="Ensembl" id="ENSGEVP00005002062.1"/>
    </source>
</evidence>
<dbReference type="SUPFAM" id="SSF57667">
    <property type="entry name" value="beta-beta-alpha zinc fingers"/>
    <property type="match status" value="3"/>
</dbReference>
<keyword evidence="4" id="KW-0677">Repeat</keyword>
<organism evidence="11 12">
    <name type="scientific">Gopherus evgoodei</name>
    <name type="common">Goodes thornscrub tortoise</name>
    <dbReference type="NCBI Taxonomy" id="1825980"/>
    <lineage>
        <taxon>Eukaryota</taxon>
        <taxon>Metazoa</taxon>
        <taxon>Chordata</taxon>
        <taxon>Craniata</taxon>
        <taxon>Vertebrata</taxon>
        <taxon>Euteleostomi</taxon>
        <taxon>Archelosauria</taxon>
        <taxon>Testudinata</taxon>
        <taxon>Testudines</taxon>
        <taxon>Cryptodira</taxon>
        <taxon>Durocryptodira</taxon>
        <taxon>Testudinoidea</taxon>
        <taxon>Testudinidae</taxon>
        <taxon>Gopherus</taxon>
    </lineage>
</organism>
<feature type="region of interest" description="Disordered" evidence="9">
    <location>
        <begin position="1"/>
        <end position="24"/>
    </location>
</feature>
<dbReference type="OrthoDB" id="6077919at2759"/>
<dbReference type="GO" id="GO:0008270">
    <property type="term" value="F:zinc ion binding"/>
    <property type="evidence" value="ECO:0007669"/>
    <property type="project" value="UniProtKB-KW"/>
</dbReference>
<keyword evidence="5 8" id="KW-0863">Zinc-finger</keyword>
<dbReference type="Proteomes" id="UP000694390">
    <property type="component" value="Unassembled WGS sequence"/>
</dbReference>
<dbReference type="GeneTree" id="ENSGT01150000286944"/>
<dbReference type="PANTHER" id="PTHR16515">
    <property type="entry name" value="PR DOMAIN ZINC FINGER PROTEIN"/>
    <property type="match status" value="1"/>
</dbReference>
<name>A0A8C4VJR7_9SAUR</name>
<evidence type="ECO:0000256" key="7">
    <source>
        <dbReference type="ARBA" id="ARBA00023242"/>
    </source>
</evidence>
<dbReference type="InterPro" id="IPR050331">
    <property type="entry name" value="Zinc_finger"/>
</dbReference>
<accession>A0A8C4VJR7</accession>
<sequence>SRTAQRLSGRAGKSWDPTKATGSSPVCLVPCRCPGLMVGITPSSHLTPGGSPHLPQHWGICFCPSAASLSLNKEENPQQEGSVGTELHRTSATQRGGGSETPGGAGPQQAEPLKENEARMGEKLYQCTQCHKRFSHSSNLLCHWRSHMGEKLFHCTVCGKVFTQHGNLHGHCHSHTGKRPYTCLECGKGFGVSFALMVHQCIHTGERPYWCGECGRGFCHSFNLVRHLHTHTGERPFSCAQCGKRFGESSTLIQHRCTHTGEHLYQCSDCEQGFKGVGSLGGNQLRETLPWTHLGGKGLSRDSAPGNPHPRKPLPLTHRLCGKEADMVTQPLPSSEIPVCCGGWPGSWEC</sequence>
<dbReference type="FunFam" id="3.30.160.60:FF:000710">
    <property type="entry name" value="Zinc finger protein 768"/>
    <property type="match status" value="1"/>
</dbReference>
<feature type="domain" description="C2H2-type" evidence="10">
    <location>
        <begin position="125"/>
        <end position="152"/>
    </location>
</feature>
<keyword evidence="12" id="KW-1185">Reference proteome</keyword>
<evidence type="ECO:0000313" key="12">
    <source>
        <dbReference type="Proteomes" id="UP000694390"/>
    </source>
</evidence>
<dbReference type="Pfam" id="PF00096">
    <property type="entry name" value="zf-C2H2"/>
    <property type="match status" value="3"/>
</dbReference>
<feature type="domain" description="C2H2-type" evidence="10">
    <location>
        <begin position="181"/>
        <end position="208"/>
    </location>
</feature>
<dbReference type="FunFam" id="3.30.160.60:FF:000446">
    <property type="entry name" value="Zinc finger protein"/>
    <property type="match status" value="1"/>
</dbReference>
<dbReference type="InterPro" id="IPR013087">
    <property type="entry name" value="Znf_C2H2_type"/>
</dbReference>
<dbReference type="Gene3D" id="3.30.160.60">
    <property type="entry name" value="Classic Zinc Finger"/>
    <property type="match status" value="5"/>
</dbReference>
<reference evidence="11" key="1">
    <citation type="submission" date="2025-08" db="UniProtKB">
        <authorList>
            <consortium name="Ensembl"/>
        </authorList>
    </citation>
    <scope>IDENTIFICATION</scope>
</reference>
<evidence type="ECO:0000256" key="9">
    <source>
        <dbReference type="SAM" id="MobiDB-lite"/>
    </source>
</evidence>
<feature type="domain" description="C2H2-type" evidence="10">
    <location>
        <begin position="153"/>
        <end position="180"/>
    </location>
</feature>
<feature type="domain" description="C2H2-type" evidence="10">
    <location>
        <begin position="209"/>
        <end position="236"/>
    </location>
</feature>
<evidence type="ECO:0000256" key="2">
    <source>
        <dbReference type="ARBA" id="ARBA00006991"/>
    </source>
</evidence>
<feature type="compositionally biased region" description="Gly residues" evidence="9">
    <location>
        <begin position="95"/>
        <end position="106"/>
    </location>
</feature>
<dbReference type="PROSITE" id="PS00028">
    <property type="entry name" value="ZINC_FINGER_C2H2_1"/>
    <property type="match status" value="5"/>
</dbReference>
<evidence type="ECO:0000256" key="4">
    <source>
        <dbReference type="ARBA" id="ARBA00022737"/>
    </source>
</evidence>
<evidence type="ECO:0000256" key="3">
    <source>
        <dbReference type="ARBA" id="ARBA00022723"/>
    </source>
</evidence>
<proteinExistence type="inferred from homology"/>
<dbReference type="FunFam" id="3.30.160.60:FF:002061">
    <property type="entry name" value="Uncharacterized protein"/>
    <property type="match status" value="1"/>
</dbReference>
<keyword evidence="3" id="KW-0479">Metal-binding</keyword>
<keyword evidence="7" id="KW-0539">Nucleus</keyword>
<comment type="similarity">
    <text evidence="2">Belongs to the krueppel C2H2-type zinc-finger protein family.</text>
</comment>
<protein>
    <recommendedName>
        <fullName evidence="10">C2H2-type domain-containing protein</fullName>
    </recommendedName>
</protein>
<keyword evidence="6" id="KW-0862">Zinc</keyword>
<feature type="region of interest" description="Disordered" evidence="9">
    <location>
        <begin position="73"/>
        <end position="114"/>
    </location>
</feature>
<gene>
    <name evidence="11" type="primary">LOC115651457</name>
</gene>
<dbReference type="PROSITE" id="PS50157">
    <property type="entry name" value="ZINC_FINGER_C2H2_2"/>
    <property type="match status" value="5"/>
</dbReference>
<evidence type="ECO:0000256" key="1">
    <source>
        <dbReference type="ARBA" id="ARBA00004123"/>
    </source>
</evidence>
<feature type="domain" description="C2H2-type" evidence="10">
    <location>
        <begin position="237"/>
        <end position="264"/>
    </location>
</feature>
<comment type="subcellular location">
    <subcellularLocation>
        <location evidence="1">Nucleus</location>
    </subcellularLocation>
</comment>
<dbReference type="GO" id="GO:0005634">
    <property type="term" value="C:nucleus"/>
    <property type="evidence" value="ECO:0007669"/>
    <property type="project" value="UniProtKB-SubCell"/>
</dbReference>
<evidence type="ECO:0000256" key="5">
    <source>
        <dbReference type="ARBA" id="ARBA00022771"/>
    </source>
</evidence>
<dbReference type="PANTHER" id="PTHR16515:SF66">
    <property type="entry name" value="C2H2-TYPE DOMAIN-CONTAINING PROTEIN"/>
    <property type="match status" value="1"/>
</dbReference>
<evidence type="ECO:0000259" key="10">
    <source>
        <dbReference type="PROSITE" id="PS50157"/>
    </source>
</evidence>
<dbReference type="Ensembl" id="ENSGEVT00005002165.1">
    <property type="protein sequence ID" value="ENSGEVP00005002062.1"/>
    <property type="gene ID" value="ENSGEVG00005001546.1"/>
</dbReference>
<evidence type="ECO:0000256" key="8">
    <source>
        <dbReference type="PROSITE-ProRule" id="PRU00042"/>
    </source>
</evidence>
<dbReference type="SMART" id="SM00355">
    <property type="entry name" value="ZnF_C2H2"/>
    <property type="match status" value="5"/>
</dbReference>
<reference evidence="11" key="2">
    <citation type="submission" date="2025-09" db="UniProtKB">
        <authorList>
            <consortium name="Ensembl"/>
        </authorList>
    </citation>
    <scope>IDENTIFICATION</scope>
</reference>
<dbReference type="FunFam" id="3.30.160.60:FF:000151">
    <property type="entry name" value="Zinc finger and SCAN domain-containing 21"/>
    <property type="match status" value="1"/>
</dbReference>
<dbReference type="InterPro" id="IPR036236">
    <property type="entry name" value="Znf_C2H2_sf"/>
</dbReference>